<reference evidence="1 2" key="1">
    <citation type="journal article" date="2023" name="ACS Omega">
        <title>Identification of the Neoaspergillic Acid Biosynthesis Gene Cluster by Establishing an In Vitro CRISPR-Ribonucleoprotein Genetic System in Aspergillus melleus.</title>
        <authorList>
            <person name="Yuan B."/>
            <person name="Grau M.F."/>
            <person name="Murata R.M."/>
            <person name="Torok T."/>
            <person name="Venkateswaran K."/>
            <person name="Stajich J.E."/>
            <person name="Wang C.C.C."/>
        </authorList>
    </citation>
    <scope>NUCLEOTIDE SEQUENCE [LARGE SCALE GENOMIC DNA]</scope>
    <source>
        <strain evidence="1 2">IMV 1140</strain>
    </source>
</reference>
<gene>
    <name evidence="1" type="ORF">N8T08_001368</name>
</gene>
<proteinExistence type="predicted"/>
<protein>
    <submittedName>
        <fullName evidence="1">Uncharacterized protein</fullName>
    </submittedName>
</protein>
<organism evidence="1 2">
    <name type="scientific">Aspergillus melleus</name>
    <dbReference type="NCBI Taxonomy" id="138277"/>
    <lineage>
        <taxon>Eukaryota</taxon>
        <taxon>Fungi</taxon>
        <taxon>Dikarya</taxon>
        <taxon>Ascomycota</taxon>
        <taxon>Pezizomycotina</taxon>
        <taxon>Eurotiomycetes</taxon>
        <taxon>Eurotiomycetidae</taxon>
        <taxon>Eurotiales</taxon>
        <taxon>Aspergillaceae</taxon>
        <taxon>Aspergillus</taxon>
        <taxon>Aspergillus subgen. Circumdati</taxon>
    </lineage>
</organism>
<evidence type="ECO:0000313" key="1">
    <source>
        <dbReference type="EMBL" id="KAK1147291.1"/>
    </source>
</evidence>
<evidence type="ECO:0000313" key="2">
    <source>
        <dbReference type="Proteomes" id="UP001177260"/>
    </source>
</evidence>
<dbReference type="Proteomes" id="UP001177260">
    <property type="component" value="Unassembled WGS sequence"/>
</dbReference>
<sequence>MASSPNITLYTAGTANGYKVSILLEELNLPYKIHALDLHANEQKEAWFLKINPNGRIPAITDGGDRVFESGAILLYLADKYDTECKLSYSPGTPEYAEQLSWLMWQMGGLGPMQGQANHFSTFATVRSDYGIKRYTDETKRLYSVLESRLQESPYLAGDKLTIADIASFAWVIVGPLVLDLQLGEWPTLKRWSEAIAEREAVQKGMKIPPSKLSRDEMVEFLAGKRREILAMGNTDKV</sequence>
<keyword evidence="2" id="KW-1185">Reference proteome</keyword>
<dbReference type="EMBL" id="JAOPJF010000012">
    <property type="protein sequence ID" value="KAK1147291.1"/>
    <property type="molecule type" value="Genomic_DNA"/>
</dbReference>
<name>A0ACC3B9F6_9EURO</name>
<accession>A0ACC3B9F6</accession>
<comment type="caution">
    <text evidence="1">The sequence shown here is derived from an EMBL/GenBank/DDBJ whole genome shotgun (WGS) entry which is preliminary data.</text>
</comment>